<protein>
    <submittedName>
        <fullName evidence="1">Uncharacterized protein</fullName>
    </submittedName>
</protein>
<sequence length="43" mass="5164">MVRKQKSRHCTLKFVLIQFLNEQIKKTTNMATCSRHCQNEKQI</sequence>
<organism evidence="1">
    <name type="scientific">Rhizophora mucronata</name>
    <name type="common">Asiatic mangrove</name>
    <dbReference type="NCBI Taxonomy" id="61149"/>
    <lineage>
        <taxon>Eukaryota</taxon>
        <taxon>Viridiplantae</taxon>
        <taxon>Streptophyta</taxon>
        <taxon>Embryophyta</taxon>
        <taxon>Tracheophyta</taxon>
        <taxon>Spermatophyta</taxon>
        <taxon>Magnoliopsida</taxon>
        <taxon>eudicotyledons</taxon>
        <taxon>Gunneridae</taxon>
        <taxon>Pentapetalae</taxon>
        <taxon>rosids</taxon>
        <taxon>fabids</taxon>
        <taxon>Malpighiales</taxon>
        <taxon>Rhizophoraceae</taxon>
        <taxon>Rhizophora</taxon>
    </lineage>
</organism>
<dbReference type="AlphaFoldDB" id="A0A2P2IWK2"/>
<dbReference type="EMBL" id="GGEC01005116">
    <property type="protein sequence ID" value="MBW85599.1"/>
    <property type="molecule type" value="Transcribed_RNA"/>
</dbReference>
<evidence type="ECO:0000313" key="1">
    <source>
        <dbReference type="EMBL" id="MBW85599.1"/>
    </source>
</evidence>
<reference evidence="1" key="1">
    <citation type="submission" date="2018-02" db="EMBL/GenBank/DDBJ databases">
        <title>Rhizophora mucronata_Transcriptome.</title>
        <authorList>
            <person name="Meera S.P."/>
            <person name="Sreeshan A."/>
            <person name="Augustine A."/>
        </authorList>
    </citation>
    <scope>NUCLEOTIDE SEQUENCE</scope>
    <source>
        <tissue evidence="1">Leaf</tissue>
    </source>
</reference>
<proteinExistence type="predicted"/>
<accession>A0A2P2IWK2</accession>
<name>A0A2P2IWK2_RHIMU</name>